<evidence type="ECO:0000313" key="2">
    <source>
        <dbReference type="EMBL" id="SFI11179.1"/>
    </source>
</evidence>
<keyword evidence="1" id="KW-0812">Transmembrane</keyword>
<dbReference type="Proteomes" id="UP000198931">
    <property type="component" value="Unassembled WGS sequence"/>
</dbReference>
<accession>A0A1I3FJ09</accession>
<proteinExistence type="predicted"/>
<sequence length="43" mass="5115">MYDNGDSFIAFTALGSVILFMYLAHKKRKKMQKFLSQDYEHQL</sequence>
<protein>
    <submittedName>
        <fullName evidence="2">Uncharacterized protein</fullName>
    </submittedName>
</protein>
<name>A0A1I3FJ09_9FLAO</name>
<reference evidence="2 3" key="1">
    <citation type="submission" date="2016-10" db="EMBL/GenBank/DDBJ databases">
        <authorList>
            <person name="de Groot N.N."/>
        </authorList>
    </citation>
    <scope>NUCLEOTIDE SEQUENCE [LARGE SCALE GENOMIC DNA]</scope>
    <source>
        <strain evidence="2 3">DSM 26000</strain>
    </source>
</reference>
<evidence type="ECO:0000256" key="1">
    <source>
        <dbReference type="SAM" id="Phobius"/>
    </source>
</evidence>
<gene>
    <name evidence="2" type="ORF">SAMN05443292_1412</name>
</gene>
<organism evidence="2 3">
    <name type="scientific">Halpernia frigidisoli</name>
    <dbReference type="NCBI Taxonomy" id="1125876"/>
    <lineage>
        <taxon>Bacteria</taxon>
        <taxon>Pseudomonadati</taxon>
        <taxon>Bacteroidota</taxon>
        <taxon>Flavobacteriia</taxon>
        <taxon>Flavobacteriales</taxon>
        <taxon>Weeksellaceae</taxon>
        <taxon>Chryseobacterium group</taxon>
        <taxon>Halpernia</taxon>
    </lineage>
</organism>
<dbReference type="AlphaFoldDB" id="A0A1I3FJ09"/>
<keyword evidence="1" id="KW-1133">Transmembrane helix</keyword>
<dbReference type="STRING" id="1125876.SAMN05443292_1412"/>
<dbReference type="EMBL" id="FOQT01000002">
    <property type="protein sequence ID" value="SFI11179.1"/>
    <property type="molecule type" value="Genomic_DNA"/>
</dbReference>
<evidence type="ECO:0000313" key="3">
    <source>
        <dbReference type="Proteomes" id="UP000198931"/>
    </source>
</evidence>
<keyword evidence="1" id="KW-0472">Membrane</keyword>
<feature type="transmembrane region" description="Helical" evidence="1">
    <location>
        <begin position="6"/>
        <end position="24"/>
    </location>
</feature>
<keyword evidence="3" id="KW-1185">Reference proteome</keyword>